<dbReference type="RefSeq" id="WP_311772215.1">
    <property type="nucleotide sequence ID" value="NZ_JACHND010000001.1"/>
</dbReference>
<dbReference type="Pfam" id="PF01170">
    <property type="entry name" value="UPF0020"/>
    <property type="match status" value="1"/>
</dbReference>
<dbReference type="SUPFAM" id="SSF53335">
    <property type="entry name" value="S-adenosyl-L-methionine-dependent methyltransferases"/>
    <property type="match status" value="1"/>
</dbReference>
<evidence type="ECO:0000259" key="1">
    <source>
        <dbReference type="Pfam" id="PF01170"/>
    </source>
</evidence>
<dbReference type="PANTHER" id="PTHR14911">
    <property type="entry name" value="THUMP DOMAIN-CONTAINING"/>
    <property type="match status" value="1"/>
</dbReference>
<name>A0A7W7D1S5_9ACTN</name>
<dbReference type="GO" id="GO:0030488">
    <property type="term" value="P:tRNA methylation"/>
    <property type="evidence" value="ECO:0007669"/>
    <property type="project" value="TreeGrafter"/>
</dbReference>
<dbReference type="Proteomes" id="UP000542210">
    <property type="component" value="Unassembled WGS sequence"/>
</dbReference>
<dbReference type="Gene3D" id="3.40.50.150">
    <property type="entry name" value="Vaccinia Virus protein VP39"/>
    <property type="match status" value="1"/>
</dbReference>
<keyword evidence="2" id="KW-0489">Methyltransferase</keyword>
<dbReference type="InterPro" id="IPR029063">
    <property type="entry name" value="SAM-dependent_MTases_sf"/>
</dbReference>
<protein>
    <submittedName>
        <fullName evidence="2">23S rRNA G2445 N2-methylase RlmL</fullName>
    </submittedName>
</protein>
<accession>A0A7W7D1S5</accession>
<dbReference type="AlphaFoldDB" id="A0A7W7D1S5"/>
<feature type="domain" description="Ribosomal RNA large subunit methyltransferase K/L-like methyltransferase" evidence="1">
    <location>
        <begin position="191"/>
        <end position="358"/>
    </location>
</feature>
<dbReference type="EMBL" id="JACHND010000001">
    <property type="protein sequence ID" value="MBB4698729.1"/>
    <property type="molecule type" value="Genomic_DNA"/>
</dbReference>
<dbReference type="InterPro" id="IPR000241">
    <property type="entry name" value="RlmKL-like_Mtase"/>
</dbReference>
<reference evidence="2 3" key="1">
    <citation type="submission" date="2020-08" db="EMBL/GenBank/DDBJ databases">
        <title>Sequencing the genomes of 1000 actinobacteria strains.</title>
        <authorList>
            <person name="Klenk H.-P."/>
        </authorList>
    </citation>
    <scope>NUCLEOTIDE SEQUENCE [LARGE SCALE GENOMIC DNA]</scope>
    <source>
        <strain evidence="2 3">DSM 45784</strain>
    </source>
</reference>
<dbReference type="PANTHER" id="PTHR14911:SF13">
    <property type="entry name" value="TRNA (GUANINE(6)-N2)-METHYLTRANSFERASE THUMP3"/>
    <property type="match status" value="1"/>
</dbReference>
<organism evidence="2 3">
    <name type="scientific">Sphaerisporangium siamense</name>
    <dbReference type="NCBI Taxonomy" id="795645"/>
    <lineage>
        <taxon>Bacteria</taxon>
        <taxon>Bacillati</taxon>
        <taxon>Actinomycetota</taxon>
        <taxon>Actinomycetes</taxon>
        <taxon>Streptosporangiales</taxon>
        <taxon>Streptosporangiaceae</taxon>
        <taxon>Sphaerisporangium</taxon>
    </lineage>
</organism>
<comment type="caution">
    <text evidence="2">The sequence shown here is derived from an EMBL/GenBank/DDBJ whole genome shotgun (WGS) entry which is preliminary data.</text>
</comment>
<keyword evidence="3" id="KW-1185">Reference proteome</keyword>
<keyword evidence="2" id="KW-0808">Transferase</keyword>
<dbReference type="PRINTS" id="PR00507">
    <property type="entry name" value="N12N6MTFRASE"/>
</dbReference>
<dbReference type="GO" id="GO:0016423">
    <property type="term" value="F:tRNA (guanine) methyltransferase activity"/>
    <property type="evidence" value="ECO:0007669"/>
    <property type="project" value="TreeGrafter"/>
</dbReference>
<evidence type="ECO:0000313" key="2">
    <source>
        <dbReference type="EMBL" id="MBB4698729.1"/>
    </source>
</evidence>
<sequence length="370" mass="38904">MGEEQVRNHAITRANISPGPSLLARATRGIEPLLAAEIGRLGVVTRLRHREVWFRVREPGPHVLRLRTADDVFVLAAVAAGLGTSKASLAGLTDAVREAGLKEALALRARCGGGRTTGVDVSASFLGRRAYTRYDVEDAVGTELARALGARYHSRRGGGAPPPGTLSWRVAIEDDRATLAVRIAARPLHRRPYKRASVTGTLHPPVAAAMARLAGLDGAGTVLDPCCGAGTLLVEARAVAARPRLLGVDHDPEAVRAAARNAARDTRFGWAVADAGCLPLPSGHVDRVLVNPPWGRQVRATGLLSRGDRALWEELARVVAPGGVVVALLHAPEAAARMAAPDAAGFELREAIEVSLSGAHPVIGVFTCSR</sequence>
<dbReference type="Gene3D" id="3.30.2130.30">
    <property type="match status" value="1"/>
</dbReference>
<proteinExistence type="predicted"/>
<gene>
    <name evidence="2" type="ORF">BJ982_000273</name>
</gene>
<evidence type="ECO:0000313" key="3">
    <source>
        <dbReference type="Proteomes" id="UP000542210"/>
    </source>
</evidence>